<reference evidence="3" key="1">
    <citation type="submission" date="2017-09" db="EMBL/GenBank/DDBJ databases">
        <title>Depth-based differentiation of microbial function through sediment-hosted aquifers and enrichment of novel symbionts in the deep terrestrial subsurface.</title>
        <authorList>
            <person name="Probst A.J."/>
            <person name="Ladd B."/>
            <person name="Jarett J.K."/>
            <person name="Geller-Mcgrath D.E."/>
            <person name="Sieber C.M.K."/>
            <person name="Emerson J.B."/>
            <person name="Anantharaman K."/>
            <person name="Thomas B.C."/>
            <person name="Malmstrom R."/>
            <person name="Stieglmeier M."/>
            <person name="Klingl A."/>
            <person name="Woyke T."/>
            <person name="Ryan C.M."/>
            <person name="Banfield J.F."/>
        </authorList>
    </citation>
    <scope>NUCLEOTIDE SEQUENCE [LARGE SCALE GENOMIC DNA]</scope>
</reference>
<accession>A0A2M7XAD9</accession>
<feature type="transmembrane region" description="Helical" evidence="1">
    <location>
        <begin position="181"/>
        <end position="202"/>
    </location>
</feature>
<protein>
    <submittedName>
        <fullName evidence="2">Uncharacterized protein</fullName>
    </submittedName>
</protein>
<proteinExistence type="predicted"/>
<keyword evidence="1" id="KW-1133">Transmembrane helix</keyword>
<feature type="non-terminal residue" evidence="2">
    <location>
        <position position="1"/>
    </location>
</feature>
<dbReference type="Proteomes" id="UP000230484">
    <property type="component" value="Unassembled WGS sequence"/>
</dbReference>
<organism evidence="2 3">
    <name type="scientific">Candidatus Woesebacteria bacterium CG_4_9_14_3_um_filter_39_10</name>
    <dbReference type="NCBI Taxonomy" id="1975056"/>
    <lineage>
        <taxon>Bacteria</taxon>
        <taxon>Candidatus Woeseibacteriota</taxon>
    </lineage>
</organism>
<comment type="caution">
    <text evidence="2">The sequence shown here is derived from an EMBL/GenBank/DDBJ whole genome shotgun (WGS) entry which is preliminary data.</text>
</comment>
<sequence>SAIHCGDELNADMSSSFGGIPRSLERGGCHIKEKGYGMGKHFGKLTSILTGKKEKIEIFGRPFSDTTENRKLYKIWWKRINIEHFAIFWLTGLLTILSLALLAFTTAYGKNNLNEGISFIFVESSLISQNFMPFLGISFLVVCTLFLFSTQFSVLDATSRIMSENLVIFSPKKFNPQKLRIYYYIFLWVQILMGIVIFSLGMTEPFKLVVTGAILNAFAMFFYSGFLLWLNNTKLNKTLRPSLIRNVFVVCAFIFYGVFSFITITKIL</sequence>
<feature type="transmembrane region" description="Helical" evidence="1">
    <location>
        <begin position="208"/>
        <end position="231"/>
    </location>
</feature>
<dbReference type="NCBIfam" id="NF037982">
    <property type="entry name" value="Nramp_1"/>
    <property type="match status" value="1"/>
</dbReference>
<keyword evidence="1" id="KW-0812">Transmembrane</keyword>
<keyword evidence="1" id="KW-0472">Membrane</keyword>
<dbReference type="EMBL" id="PFWW01000004">
    <property type="protein sequence ID" value="PJA43099.1"/>
    <property type="molecule type" value="Genomic_DNA"/>
</dbReference>
<name>A0A2M7XAD9_9BACT</name>
<evidence type="ECO:0000256" key="1">
    <source>
        <dbReference type="SAM" id="Phobius"/>
    </source>
</evidence>
<feature type="transmembrane region" description="Helical" evidence="1">
    <location>
        <begin position="243"/>
        <end position="264"/>
    </location>
</feature>
<feature type="transmembrane region" description="Helical" evidence="1">
    <location>
        <begin position="85"/>
        <end position="108"/>
    </location>
</feature>
<feature type="transmembrane region" description="Helical" evidence="1">
    <location>
        <begin position="131"/>
        <end position="155"/>
    </location>
</feature>
<dbReference type="AlphaFoldDB" id="A0A2M7XAD9"/>
<evidence type="ECO:0000313" key="2">
    <source>
        <dbReference type="EMBL" id="PJA43099.1"/>
    </source>
</evidence>
<evidence type="ECO:0000313" key="3">
    <source>
        <dbReference type="Proteomes" id="UP000230484"/>
    </source>
</evidence>
<gene>
    <name evidence="2" type="ORF">CO176_00150</name>
</gene>